<protein>
    <submittedName>
        <fullName evidence="4">NAD(P)-binding protein</fullName>
    </submittedName>
</protein>
<sequence>MPPKTSFSSTWSQFFPPNPEFTDKDVSDNLEGKVYVVTGANCGMGEELAKILYAKHAKVYAACRSEEKGKQAIEGIKKAVPTSKGELIFLSLDLADLSKVKAAAQSFLAQESKLHVLFNNAGVMVGPANPPLKTVQGYELALGVNCVGTFLFTKLLTPALIATAREAPADSVRVVWLSSFGLGQYAPEERGIDLDNLDYHIPKPHVDRYGISKCGDWLLGVEFARRHKADGIVSAPINPGNVRSQLARDQSIGLKVVAHAIVHPIIKGVYTQLFAGFSPDVTIGKADWTKDWIVPWGKFAPLRSDLPKATQPEHEGGNGNAQKFWEWNEQQVKNFL</sequence>
<dbReference type="PANTHER" id="PTHR24320:SF236">
    <property type="entry name" value="SHORT-CHAIN DEHYDROGENASE-RELATED"/>
    <property type="match status" value="1"/>
</dbReference>
<evidence type="ECO:0000313" key="5">
    <source>
        <dbReference type="Proteomes" id="UP000799324"/>
    </source>
</evidence>
<evidence type="ECO:0000256" key="2">
    <source>
        <dbReference type="ARBA" id="ARBA00022857"/>
    </source>
</evidence>
<evidence type="ECO:0000256" key="3">
    <source>
        <dbReference type="ARBA" id="ARBA00023002"/>
    </source>
</evidence>
<dbReference type="InterPro" id="IPR036291">
    <property type="entry name" value="NAD(P)-bd_dom_sf"/>
</dbReference>
<dbReference type="PANTHER" id="PTHR24320">
    <property type="entry name" value="RETINOL DEHYDROGENASE"/>
    <property type="match status" value="1"/>
</dbReference>
<dbReference type="OrthoDB" id="191139at2759"/>
<dbReference type="SUPFAM" id="SSF51735">
    <property type="entry name" value="NAD(P)-binding Rossmann-fold domains"/>
    <property type="match status" value="1"/>
</dbReference>
<dbReference type="InterPro" id="IPR002347">
    <property type="entry name" value="SDR_fam"/>
</dbReference>
<evidence type="ECO:0000256" key="1">
    <source>
        <dbReference type="ARBA" id="ARBA00006484"/>
    </source>
</evidence>
<accession>A0A6A6STP3</accession>
<dbReference type="Gene3D" id="3.40.50.720">
    <property type="entry name" value="NAD(P)-binding Rossmann-like Domain"/>
    <property type="match status" value="1"/>
</dbReference>
<dbReference type="PRINTS" id="PR00081">
    <property type="entry name" value="GDHRDH"/>
</dbReference>
<dbReference type="Proteomes" id="UP000799324">
    <property type="component" value="Unassembled WGS sequence"/>
</dbReference>
<dbReference type="Pfam" id="PF00106">
    <property type="entry name" value="adh_short"/>
    <property type="match status" value="1"/>
</dbReference>
<keyword evidence="5" id="KW-1185">Reference proteome</keyword>
<dbReference type="EMBL" id="MU004455">
    <property type="protein sequence ID" value="KAF2650427.1"/>
    <property type="molecule type" value="Genomic_DNA"/>
</dbReference>
<dbReference type="GO" id="GO:0016491">
    <property type="term" value="F:oxidoreductase activity"/>
    <property type="evidence" value="ECO:0007669"/>
    <property type="project" value="UniProtKB-KW"/>
</dbReference>
<gene>
    <name evidence="4" type="ORF">K491DRAFT_608812</name>
</gene>
<reference evidence="4" key="1">
    <citation type="journal article" date="2020" name="Stud. Mycol.">
        <title>101 Dothideomycetes genomes: a test case for predicting lifestyles and emergence of pathogens.</title>
        <authorList>
            <person name="Haridas S."/>
            <person name="Albert R."/>
            <person name="Binder M."/>
            <person name="Bloem J."/>
            <person name="Labutti K."/>
            <person name="Salamov A."/>
            <person name="Andreopoulos B."/>
            <person name="Baker S."/>
            <person name="Barry K."/>
            <person name="Bills G."/>
            <person name="Bluhm B."/>
            <person name="Cannon C."/>
            <person name="Castanera R."/>
            <person name="Culley D."/>
            <person name="Daum C."/>
            <person name="Ezra D."/>
            <person name="Gonzalez J."/>
            <person name="Henrissat B."/>
            <person name="Kuo A."/>
            <person name="Liang C."/>
            <person name="Lipzen A."/>
            <person name="Lutzoni F."/>
            <person name="Magnuson J."/>
            <person name="Mondo S."/>
            <person name="Nolan M."/>
            <person name="Ohm R."/>
            <person name="Pangilinan J."/>
            <person name="Park H.-J."/>
            <person name="Ramirez L."/>
            <person name="Alfaro M."/>
            <person name="Sun H."/>
            <person name="Tritt A."/>
            <person name="Yoshinaga Y."/>
            <person name="Zwiers L.-H."/>
            <person name="Turgeon B."/>
            <person name="Goodwin S."/>
            <person name="Spatafora J."/>
            <person name="Crous P."/>
            <person name="Grigoriev I."/>
        </authorList>
    </citation>
    <scope>NUCLEOTIDE SEQUENCE</scope>
    <source>
        <strain evidence="4">CBS 122681</strain>
    </source>
</reference>
<keyword evidence="3" id="KW-0560">Oxidoreductase</keyword>
<dbReference type="AlphaFoldDB" id="A0A6A6STP3"/>
<comment type="similarity">
    <text evidence="1">Belongs to the short-chain dehydrogenases/reductases (SDR) family.</text>
</comment>
<name>A0A6A6STP3_9PLEO</name>
<keyword evidence="2" id="KW-0521">NADP</keyword>
<evidence type="ECO:0000313" key="4">
    <source>
        <dbReference type="EMBL" id="KAF2650427.1"/>
    </source>
</evidence>
<organism evidence="4 5">
    <name type="scientific">Lophiostoma macrostomum CBS 122681</name>
    <dbReference type="NCBI Taxonomy" id="1314788"/>
    <lineage>
        <taxon>Eukaryota</taxon>
        <taxon>Fungi</taxon>
        <taxon>Dikarya</taxon>
        <taxon>Ascomycota</taxon>
        <taxon>Pezizomycotina</taxon>
        <taxon>Dothideomycetes</taxon>
        <taxon>Pleosporomycetidae</taxon>
        <taxon>Pleosporales</taxon>
        <taxon>Lophiostomataceae</taxon>
        <taxon>Lophiostoma</taxon>
    </lineage>
</organism>
<proteinExistence type="inferred from homology"/>